<evidence type="ECO:0000313" key="2">
    <source>
        <dbReference type="Proteomes" id="UP000003880"/>
    </source>
</evidence>
<organism evidence="1 2">
    <name type="scientific">Citrobacter youngae ATCC 29220</name>
    <dbReference type="NCBI Taxonomy" id="500640"/>
    <lineage>
        <taxon>Bacteria</taxon>
        <taxon>Pseudomonadati</taxon>
        <taxon>Pseudomonadota</taxon>
        <taxon>Gammaproteobacteria</taxon>
        <taxon>Enterobacterales</taxon>
        <taxon>Enterobacteriaceae</taxon>
        <taxon>Citrobacter</taxon>
        <taxon>Citrobacter freundii complex</taxon>
    </lineage>
</organism>
<protein>
    <submittedName>
        <fullName evidence="1">Uncharacterized protein</fullName>
    </submittedName>
</protein>
<name>D4BB28_9ENTR</name>
<dbReference type="EMBL" id="ABWL02000006">
    <property type="protein sequence ID" value="EFE09389.1"/>
    <property type="molecule type" value="Genomic_DNA"/>
</dbReference>
<dbReference type="HOGENOM" id="CLU_121333_0_0_6"/>
<comment type="caution">
    <text evidence="1">The sequence shown here is derived from an EMBL/GenBank/DDBJ whole genome shotgun (WGS) entry which is preliminary data.</text>
</comment>
<gene>
    <name evidence="1" type="ORF">CIT292_07675</name>
</gene>
<accession>D4BB28</accession>
<sequence length="193" mass="21980">MLGIICMIHFLSSSQDKFLELGMQHAIDEFSEPTPKNANNTLVFLADSRTPFDSLLSLSRHKSLATYQRLIIISDVLNSECVKRFIPGTLPFHIIRSRAPIALLLAQIKKLLKEGAFITSGYNRGLLTNKEKSSFFAIYNAYRHPNNSDNWLLASKVKSHYKHRIMKKLSIPNNVSFSFLINSCGFNWIISFL</sequence>
<reference evidence="1 2" key="1">
    <citation type="submission" date="2010-02" db="EMBL/GenBank/DDBJ databases">
        <authorList>
            <person name="Weinstock G."/>
            <person name="Sodergren E."/>
            <person name="Clifton S."/>
            <person name="Fulton L."/>
            <person name="Fulton B."/>
            <person name="Courtney L."/>
            <person name="Fronick C."/>
            <person name="Harrison M."/>
            <person name="Strong C."/>
            <person name="Farmer C."/>
            <person name="Delahaunty K."/>
            <person name="Markovic C."/>
            <person name="Hall O."/>
            <person name="Minx P."/>
            <person name="Tomlinson C."/>
            <person name="Mitreva M."/>
            <person name="Nelson J."/>
            <person name="Hou S."/>
            <person name="Wollam A."/>
            <person name="Pepin K.H."/>
            <person name="Johnson M."/>
            <person name="Bhonagiri V."/>
            <person name="Zhang X."/>
            <person name="Suruliraj S."/>
            <person name="Warren W."/>
            <person name="Chinwalla A."/>
            <person name="Mardis E.R."/>
            <person name="Wilson R.K."/>
        </authorList>
    </citation>
    <scope>NUCLEOTIDE SEQUENCE [LARGE SCALE GENOMIC DNA]</scope>
    <source>
        <strain evidence="1 2">ATCC 29220</strain>
    </source>
</reference>
<dbReference type="AlphaFoldDB" id="D4BB28"/>
<proteinExistence type="predicted"/>
<evidence type="ECO:0000313" key="1">
    <source>
        <dbReference type="EMBL" id="EFE09389.1"/>
    </source>
</evidence>
<dbReference type="Proteomes" id="UP000003880">
    <property type="component" value="Unassembled WGS sequence"/>
</dbReference>